<dbReference type="InterPro" id="IPR029039">
    <property type="entry name" value="Flavoprotein-like_sf"/>
</dbReference>
<evidence type="ECO:0000259" key="1">
    <source>
        <dbReference type="Pfam" id="PF03358"/>
    </source>
</evidence>
<dbReference type="InterPro" id="IPR050712">
    <property type="entry name" value="NAD(P)H-dep_reductase"/>
</dbReference>
<reference evidence="2 3" key="1">
    <citation type="submission" date="2019-02" db="EMBL/GenBank/DDBJ databases">
        <title>Siculibacillus lacustris gen. nov., sp. nov., a new rosette-forming bacterium isolated from a freshwater crater lake (Lake St. Ana, Romania).</title>
        <authorList>
            <person name="Felfoldi T."/>
            <person name="Marton Z."/>
            <person name="Szabo A."/>
            <person name="Mentes A."/>
            <person name="Boka K."/>
            <person name="Marialigeti K."/>
            <person name="Mathe I."/>
            <person name="Koncz M."/>
            <person name="Schumann P."/>
            <person name="Toth E."/>
        </authorList>
    </citation>
    <scope>NUCLEOTIDE SEQUENCE [LARGE SCALE GENOMIC DNA]</scope>
    <source>
        <strain evidence="2 3">SA-279</strain>
    </source>
</reference>
<gene>
    <name evidence="2" type="ORF">EYW49_00695</name>
</gene>
<dbReference type="OrthoDB" id="9812295at2"/>
<sequence>MPSKFRLLGLSGSLRRGSYSTAVLETLSAAVTARADTTVFDIGTLPHYDQDRDGAVPPETVVELRRRITEVDGLVVVSPEFNYGIPGVLKNAIDWASRPAFASPLKGKPVLIVTCSPAFTGGVRAQSQLRETFAATLSRQVASPEVVIGQVRDKIVDGRLIDRAALNFSLGAYEALFADIAAIRAAS</sequence>
<dbReference type="GO" id="GO:0016491">
    <property type="term" value="F:oxidoreductase activity"/>
    <property type="evidence" value="ECO:0007669"/>
    <property type="project" value="InterPro"/>
</dbReference>
<dbReference type="Pfam" id="PF03358">
    <property type="entry name" value="FMN_red"/>
    <property type="match status" value="1"/>
</dbReference>
<dbReference type="InterPro" id="IPR005025">
    <property type="entry name" value="FMN_Rdtase-like_dom"/>
</dbReference>
<protein>
    <submittedName>
        <fullName evidence="2">NADPH-dependent oxidoreductase</fullName>
    </submittedName>
</protein>
<keyword evidence="3" id="KW-1185">Reference proteome</keyword>
<dbReference type="RefSeq" id="WP_131304886.1">
    <property type="nucleotide sequence ID" value="NZ_SJFN01000001.1"/>
</dbReference>
<dbReference type="GO" id="GO:0005829">
    <property type="term" value="C:cytosol"/>
    <property type="evidence" value="ECO:0007669"/>
    <property type="project" value="TreeGrafter"/>
</dbReference>
<dbReference type="EMBL" id="SJFN01000001">
    <property type="protein sequence ID" value="TBW41276.1"/>
    <property type="molecule type" value="Genomic_DNA"/>
</dbReference>
<evidence type="ECO:0000313" key="2">
    <source>
        <dbReference type="EMBL" id="TBW41276.1"/>
    </source>
</evidence>
<organism evidence="2 3">
    <name type="scientific">Siculibacillus lacustris</name>
    <dbReference type="NCBI Taxonomy" id="1549641"/>
    <lineage>
        <taxon>Bacteria</taxon>
        <taxon>Pseudomonadati</taxon>
        <taxon>Pseudomonadota</taxon>
        <taxon>Alphaproteobacteria</taxon>
        <taxon>Hyphomicrobiales</taxon>
        <taxon>Ancalomicrobiaceae</taxon>
        <taxon>Siculibacillus</taxon>
    </lineage>
</organism>
<dbReference type="PANTHER" id="PTHR30543">
    <property type="entry name" value="CHROMATE REDUCTASE"/>
    <property type="match status" value="1"/>
</dbReference>
<dbReference type="SUPFAM" id="SSF52218">
    <property type="entry name" value="Flavoproteins"/>
    <property type="match status" value="1"/>
</dbReference>
<evidence type="ECO:0000313" key="3">
    <source>
        <dbReference type="Proteomes" id="UP000292781"/>
    </source>
</evidence>
<name>A0A4Q9VXP9_9HYPH</name>
<feature type="domain" description="NADPH-dependent FMN reductase-like" evidence="1">
    <location>
        <begin position="6"/>
        <end position="150"/>
    </location>
</feature>
<dbReference type="Gene3D" id="3.40.50.360">
    <property type="match status" value="1"/>
</dbReference>
<dbReference type="PANTHER" id="PTHR30543:SF21">
    <property type="entry name" value="NAD(P)H-DEPENDENT FMN REDUCTASE LOT6"/>
    <property type="match status" value="1"/>
</dbReference>
<accession>A0A4Q9VXP9</accession>
<dbReference type="GO" id="GO:0010181">
    <property type="term" value="F:FMN binding"/>
    <property type="evidence" value="ECO:0007669"/>
    <property type="project" value="TreeGrafter"/>
</dbReference>
<comment type="caution">
    <text evidence="2">The sequence shown here is derived from an EMBL/GenBank/DDBJ whole genome shotgun (WGS) entry which is preliminary data.</text>
</comment>
<proteinExistence type="predicted"/>
<dbReference type="Proteomes" id="UP000292781">
    <property type="component" value="Unassembled WGS sequence"/>
</dbReference>
<dbReference type="AlphaFoldDB" id="A0A4Q9VXP9"/>